<protein>
    <submittedName>
        <fullName evidence="7">ABC transporter substrate-binding protein</fullName>
    </submittedName>
</protein>
<dbReference type="CDD" id="cd08492">
    <property type="entry name" value="PBP2_NikA_DppA_OppA_like_15"/>
    <property type="match status" value="1"/>
</dbReference>
<evidence type="ECO:0000313" key="7">
    <source>
        <dbReference type="EMBL" id="MCW3475933.1"/>
    </source>
</evidence>
<dbReference type="PANTHER" id="PTHR30290">
    <property type="entry name" value="PERIPLASMIC BINDING COMPONENT OF ABC TRANSPORTER"/>
    <property type="match status" value="1"/>
</dbReference>
<dbReference type="Proteomes" id="UP001165679">
    <property type="component" value="Unassembled WGS sequence"/>
</dbReference>
<dbReference type="InterPro" id="IPR030678">
    <property type="entry name" value="Peptide/Ni-bd"/>
</dbReference>
<evidence type="ECO:0000256" key="2">
    <source>
        <dbReference type="ARBA" id="ARBA00005695"/>
    </source>
</evidence>
<keyword evidence="3" id="KW-0813">Transport</keyword>
<name>A0AA41YPM6_9PROT</name>
<reference evidence="7" key="1">
    <citation type="submission" date="2022-09" db="EMBL/GenBank/DDBJ databases">
        <title>Rhodovastum sp. nov. RN2-1 isolated from soil in Seongnam, South Korea.</title>
        <authorList>
            <person name="Le N.T."/>
        </authorList>
    </citation>
    <scope>NUCLEOTIDE SEQUENCE</scope>
    <source>
        <strain evidence="7">RN2-1</strain>
    </source>
</reference>
<proteinExistence type="inferred from homology"/>
<dbReference type="AlphaFoldDB" id="A0AA41YPM6"/>
<dbReference type="Gene3D" id="3.10.105.10">
    <property type="entry name" value="Dipeptide-binding Protein, Domain 3"/>
    <property type="match status" value="1"/>
</dbReference>
<dbReference type="InterPro" id="IPR039424">
    <property type="entry name" value="SBP_5"/>
</dbReference>
<comment type="similarity">
    <text evidence="2">Belongs to the bacterial solute-binding protein 5 family.</text>
</comment>
<dbReference type="GO" id="GO:1904680">
    <property type="term" value="F:peptide transmembrane transporter activity"/>
    <property type="evidence" value="ECO:0007669"/>
    <property type="project" value="TreeGrafter"/>
</dbReference>
<dbReference type="Pfam" id="PF00496">
    <property type="entry name" value="SBP_bac_5"/>
    <property type="match status" value="1"/>
</dbReference>
<sequence>MRRATLLASVLLLAGMLPAAAQNLTVTWGEDDNSARTYDPRVTQSRHETQIIVNVFDTLIASDEDSKLHPGLATSWDVAEDGRSITLKLRQGVTFHDGTPFDAEAVKFTFDSIVDPKLGSQGAVDILGPYASTDILGPYEVRINYKRPFGAAAPNLSQAELSMVSPAAVKKLGDAAFAAAPVGTGPFRFVSWERGRQVVLERNDAYNWAPEFMRRKGPSQVARVVNRFIPDASTRVAALESGEIDMSDLTPILDLQRLQANPKYKVMVGEATGLPFGLMLNTSHGILQDPNVRKAFIMGIDRAGLSDDLFFGLVKPVYGPLSKATPAYWPGVEKYYPYDPKKAAALLDEAGWKPGPDGVRVKNGQRLTAMYQPAAPLEPDTAVAVQAELKRIGFDIRIEIITFAKREDLIMNNQDEIQPLRWISGDPSCLEVMFHSRNIPAPGFGKFNYAHLNDKELDSLLERAAGAANPAQRDTLYGEAQKRIMDSAVWVPLHEQVNTVAYRADKTGYRWARTRWNMKFYDVEVAR</sequence>
<dbReference type="RefSeq" id="WP_264714664.1">
    <property type="nucleotide sequence ID" value="NZ_JAPDNT010000013.1"/>
</dbReference>
<reference evidence="7" key="2">
    <citation type="submission" date="2022-10" db="EMBL/GenBank/DDBJ databases">
        <authorList>
            <person name="Trinh H.N."/>
        </authorList>
    </citation>
    <scope>NUCLEOTIDE SEQUENCE</scope>
    <source>
        <strain evidence="7">RN2-1</strain>
    </source>
</reference>
<dbReference type="GO" id="GO:0043190">
    <property type="term" value="C:ATP-binding cassette (ABC) transporter complex"/>
    <property type="evidence" value="ECO:0007669"/>
    <property type="project" value="InterPro"/>
</dbReference>
<feature type="chain" id="PRO_5041317487" evidence="5">
    <location>
        <begin position="22"/>
        <end position="527"/>
    </location>
</feature>
<dbReference type="GO" id="GO:0030288">
    <property type="term" value="C:outer membrane-bounded periplasmic space"/>
    <property type="evidence" value="ECO:0007669"/>
    <property type="project" value="UniProtKB-ARBA"/>
</dbReference>
<accession>A0AA41YPM6</accession>
<comment type="caution">
    <text evidence="7">The sequence shown here is derived from an EMBL/GenBank/DDBJ whole genome shotgun (WGS) entry which is preliminary data.</text>
</comment>
<evidence type="ECO:0000256" key="3">
    <source>
        <dbReference type="ARBA" id="ARBA00022448"/>
    </source>
</evidence>
<dbReference type="SUPFAM" id="SSF53850">
    <property type="entry name" value="Periplasmic binding protein-like II"/>
    <property type="match status" value="1"/>
</dbReference>
<feature type="domain" description="Solute-binding protein family 5" evidence="6">
    <location>
        <begin position="67"/>
        <end position="425"/>
    </location>
</feature>
<dbReference type="Gene3D" id="3.90.76.10">
    <property type="entry name" value="Dipeptide-binding Protein, Domain 1"/>
    <property type="match status" value="1"/>
</dbReference>
<dbReference type="GO" id="GO:0015833">
    <property type="term" value="P:peptide transport"/>
    <property type="evidence" value="ECO:0007669"/>
    <property type="project" value="TreeGrafter"/>
</dbReference>
<gene>
    <name evidence="7" type="ORF">OL599_15245</name>
</gene>
<evidence type="ECO:0000256" key="5">
    <source>
        <dbReference type="SAM" id="SignalP"/>
    </source>
</evidence>
<organism evidence="7 8">
    <name type="scientific">Limobrevibacterium gyesilva</name>
    <dbReference type="NCBI Taxonomy" id="2991712"/>
    <lineage>
        <taxon>Bacteria</taxon>
        <taxon>Pseudomonadati</taxon>
        <taxon>Pseudomonadota</taxon>
        <taxon>Alphaproteobacteria</taxon>
        <taxon>Acetobacterales</taxon>
        <taxon>Acetobacteraceae</taxon>
        <taxon>Limobrevibacterium</taxon>
    </lineage>
</organism>
<evidence type="ECO:0000256" key="4">
    <source>
        <dbReference type="ARBA" id="ARBA00022729"/>
    </source>
</evidence>
<evidence type="ECO:0000256" key="1">
    <source>
        <dbReference type="ARBA" id="ARBA00004418"/>
    </source>
</evidence>
<dbReference type="PANTHER" id="PTHR30290:SF10">
    <property type="entry name" value="PERIPLASMIC OLIGOPEPTIDE-BINDING PROTEIN-RELATED"/>
    <property type="match status" value="1"/>
</dbReference>
<keyword evidence="8" id="KW-1185">Reference proteome</keyword>
<dbReference type="InterPro" id="IPR000914">
    <property type="entry name" value="SBP_5_dom"/>
</dbReference>
<keyword evidence="4 5" id="KW-0732">Signal</keyword>
<dbReference type="Gene3D" id="3.40.190.10">
    <property type="entry name" value="Periplasmic binding protein-like II"/>
    <property type="match status" value="1"/>
</dbReference>
<comment type="subcellular location">
    <subcellularLocation>
        <location evidence="1">Periplasm</location>
    </subcellularLocation>
</comment>
<evidence type="ECO:0000313" key="8">
    <source>
        <dbReference type="Proteomes" id="UP001165679"/>
    </source>
</evidence>
<feature type="signal peptide" evidence="5">
    <location>
        <begin position="1"/>
        <end position="21"/>
    </location>
</feature>
<evidence type="ECO:0000259" key="6">
    <source>
        <dbReference type="Pfam" id="PF00496"/>
    </source>
</evidence>
<dbReference type="EMBL" id="JAPDNT010000013">
    <property type="protein sequence ID" value="MCW3475933.1"/>
    <property type="molecule type" value="Genomic_DNA"/>
</dbReference>
<dbReference type="PIRSF" id="PIRSF002741">
    <property type="entry name" value="MppA"/>
    <property type="match status" value="1"/>
</dbReference>